<dbReference type="OrthoDB" id="9771846at2"/>
<name>A0A418ZUN5_9RHOB</name>
<keyword evidence="2" id="KW-1185">Reference proteome</keyword>
<sequence length="273" mass="31083">MRVQMLGLCRFSYLGMRGYQVDHDRIEDRRAYLYDPDRLARRWSWFETVALPGWLAQTDPDYTLVLMTGPDLPDPFLARLRDLCDRVPQLRLSLVPPMEYHLQACRAAIAPHRDPDATVIGHFRHDDDDAVAVDYIARARADFAAVADLWAREGRLSLDHARGLMIEARDGRLRITPRICHNMGVALTIFLRPDAPETALDFNHTRLAQWMPGVQVPEPVMFVRSIHGDSDSGDMGPGLPWQPEEGAINRILRERFDLRRGALAALARRLSLG</sequence>
<comment type="caution">
    <text evidence="1">The sequence shown here is derived from an EMBL/GenBank/DDBJ whole genome shotgun (WGS) entry which is preliminary data.</text>
</comment>
<dbReference type="Pfam" id="PF11316">
    <property type="entry name" value="Rhamno_transf"/>
    <property type="match status" value="1"/>
</dbReference>
<organism evidence="1 2">
    <name type="scientific">Paracoccus aestuarii</name>
    <dbReference type="NCBI Taxonomy" id="453842"/>
    <lineage>
        <taxon>Bacteria</taxon>
        <taxon>Pseudomonadati</taxon>
        <taxon>Pseudomonadota</taxon>
        <taxon>Alphaproteobacteria</taxon>
        <taxon>Rhodobacterales</taxon>
        <taxon>Paracoccaceae</taxon>
        <taxon>Paracoccus</taxon>
    </lineage>
</organism>
<gene>
    <name evidence="1" type="ORF">D3P06_12380</name>
</gene>
<dbReference type="EMBL" id="QZEV01000067">
    <property type="protein sequence ID" value="RJL01444.1"/>
    <property type="molecule type" value="Genomic_DNA"/>
</dbReference>
<proteinExistence type="predicted"/>
<protein>
    <recommendedName>
        <fullName evidence="3">Rhamnosyl transferase</fullName>
    </recommendedName>
</protein>
<evidence type="ECO:0000313" key="1">
    <source>
        <dbReference type="EMBL" id="RJL01444.1"/>
    </source>
</evidence>
<dbReference type="RefSeq" id="WP_119886849.1">
    <property type="nucleotide sequence ID" value="NZ_CP067169.1"/>
</dbReference>
<reference evidence="1 2" key="1">
    <citation type="submission" date="2018-09" db="EMBL/GenBank/DDBJ databases">
        <title>Paracoccus onubensis nov. sp. a moderate halophilic bacterium isolated from Gruta de las Maravillas (Aracena, Spain).</title>
        <authorList>
            <person name="Jurado V."/>
            <person name="Gutierrez-Patricio S."/>
            <person name="Gonzalez-Pimentel J.L."/>
            <person name="Laiz L."/>
            <person name="Saiz-Jimenez C."/>
        </authorList>
    </citation>
    <scope>NUCLEOTIDE SEQUENCE [LARGE SCALE GENOMIC DNA]</scope>
    <source>
        <strain evidence="1 2">DSM 19484</strain>
    </source>
</reference>
<evidence type="ECO:0000313" key="2">
    <source>
        <dbReference type="Proteomes" id="UP000285530"/>
    </source>
</evidence>
<dbReference type="AlphaFoldDB" id="A0A418ZUN5"/>
<dbReference type="Proteomes" id="UP000285530">
    <property type="component" value="Unassembled WGS sequence"/>
</dbReference>
<accession>A0A418ZUN5</accession>
<dbReference type="InterPro" id="IPR021466">
    <property type="entry name" value="Put_rhamnosyl_transferase"/>
</dbReference>
<evidence type="ECO:0008006" key="3">
    <source>
        <dbReference type="Google" id="ProtNLM"/>
    </source>
</evidence>